<proteinExistence type="predicted"/>
<keyword evidence="3" id="KW-1185">Reference proteome</keyword>
<organism evidence="2 3">
    <name type="scientific">Mycolicibacterium sarraceniae</name>
    <dbReference type="NCBI Taxonomy" id="1534348"/>
    <lineage>
        <taxon>Bacteria</taxon>
        <taxon>Bacillati</taxon>
        <taxon>Actinomycetota</taxon>
        <taxon>Actinomycetes</taxon>
        <taxon>Mycobacteriales</taxon>
        <taxon>Mycobacteriaceae</taxon>
        <taxon>Mycolicibacterium</taxon>
    </lineage>
</organism>
<dbReference type="InterPro" id="IPR002477">
    <property type="entry name" value="Peptidoglycan-bd-like"/>
</dbReference>
<dbReference type="EMBL" id="AP022595">
    <property type="protein sequence ID" value="BBY58427.1"/>
    <property type="molecule type" value="Genomic_DNA"/>
</dbReference>
<gene>
    <name evidence="2" type="ORF">MSAR_15630</name>
</gene>
<dbReference type="SMART" id="SM00646">
    <property type="entry name" value="Ami_3"/>
    <property type="match status" value="1"/>
</dbReference>
<dbReference type="GO" id="GO:0008745">
    <property type="term" value="F:N-acetylmuramoyl-L-alanine amidase activity"/>
    <property type="evidence" value="ECO:0007669"/>
    <property type="project" value="InterPro"/>
</dbReference>
<reference evidence="2 3" key="1">
    <citation type="journal article" date="2019" name="Emerg. Microbes Infect.">
        <title>Comprehensive subspecies identification of 175 nontuberculous mycobacteria species based on 7547 genomic profiles.</title>
        <authorList>
            <person name="Matsumoto Y."/>
            <person name="Kinjo T."/>
            <person name="Motooka D."/>
            <person name="Nabeya D."/>
            <person name="Jung N."/>
            <person name="Uechi K."/>
            <person name="Horii T."/>
            <person name="Iida T."/>
            <person name="Fujita J."/>
            <person name="Nakamura S."/>
        </authorList>
    </citation>
    <scope>NUCLEOTIDE SEQUENCE [LARGE SCALE GENOMIC DNA]</scope>
    <source>
        <strain evidence="2 3">JCM 30395</strain>
    </source>
</reference>
<dbReference type="Gene3D" id="1.10.101.10">
    <property type="entry name" value="PGBD-like superfamily/PGBD"/>
    <property type="match status" value="2"/>
</dbReference>
<dbReference type="PANTHER" id="PTHR30032">
    <property type="entry name" value="N-ACETYLMURAMOYL-L-ALANINE AMIDASE-RELATED"/>
    <property type="match status" value="1"/>
</dbReference>
<dbReference type="InterPro" id="IPR002508">
    <property type="entry name" value="MurNAc-LAA_cat"/>
</dbReference>
<accession>A0A7I7SN56</accession>
<dbReference type="InterPro" id="IPR036366">
    <property type="entry name" value="PGBDSf"/>
</dbReference>
<dbReference type="KEGG" id="msar:MSAR_15630"/>
<dbReference type="InterPro" id="IPR036365">
    <property type="entry name" value="PGBD-like_sf"/>
</dbReference>
<evidence type="ECO:0000313" key="3">
    <source>
        <dbReference type="Proteomes" id="UP000466445"/>
    </source>
</evidence>
<dbReference type="InterPro" id="IPR051922">
    <property type="entry name" value="Bact_Sporulation_Assoc"/>
</dbReference>
<feature type="domain" description="MurNAc-LAA" evidence="1">
    <location>
        <begin position="228"/>
        <end position="343"/>
    </location>
</feature>
<dbReference type="CDD" id="cd02696">
    <property type="entry name" value="MurNAc-LAA"/>
    <property type="match status" value="1"/>
</dbReference>
<sequence length="377" mass="41099">MAALGLVDNPDENLTTGRHIAADVFDADLDHAVRAFQQRRGLLVDGIVGEATYRALKEASYRLGARTLVHQFGAPMYGDDVATLQSKLQELGFYTALVDGYFGLQTHNSLMSYQREYGMAADGICGPETLRSLYFLGSRVTGGSLHAIREEELVRRSGPRLSGKRIIIDPGRGGGDHGQITTGPHGPISEADILWDLASRLEGRMTAIGMETFLSRPANRSPLDAERAAIANTVGADLMISLRCETQPSPSANGVASFYFGSSHGSVSTIGRNLADFIQREVVARTGLRDCRTHGRTWDLLRLTRMPTVQVDVGYITNPRDRSMLVTNQDRDAIAEGILAAVKRLYLLGKNDRPTGTFTFAELLAHELSVEQARPAL</sequence>
<dbReference type="SUPFAM" id="SSF53187">
    <property type="entry name" value="Zn-dependent exopeptidases"/>
    <property type="match status" value="1"/>
</dbReference>
<dbReference type="Pfam" id="PF01520">
    <property type="entry name" value="Amidase_3"/>
    <property type="match status" value="1"/>
</dbReference>
<dbReference type="Proteomes" id="UP000466445">
    <property type="component" value="Chromosome"/>
</dbReference>
<dbReference type="AlphaFoldDB" id="A0A7I7SN56"/>
<protein>
    <submittedName>
        <fullName evidence="2">N-acetylmuramoyl-L-alanine amidase</fullName>
    </submittedName>
</protein>
<dbReference type="PANTHER" id="PTHR30032:SF1">
    <property type="entry name" value="N-ACETYLMURAMOYL-L-ALANINE AMIDASE LYTC"/>
    <property type="match status" value="1"/>
</dbReference>
<evidence type="ECO:0000313" key="2">
    <source>
        <dbReference type="EMBL" id="BBY58427.1"/>
    </source>
</evidence>
<evidence type="ECO:0000259" key="1">
    <source>
        <dbReference type="SMART" id="SM00646"/>
    </source>
</evidence>
<dbReference type="SUPFAM" id="SSF47090">
    <property type="entry name" value="PGBD-like"/>
    <property type="match status" value="2"/>
</dbReference>
<dbReference type="Gene3D" id="3.40.630.40">
    <property type="entry name" value="Zn-dependent exopeptidases"/>
    <property type="match status" value="1"/>
</dbReference>
<dbReference type="GO" id="GO:0009253">
    <property type="term" value="P:peptidoglycan catabolic process"/>
    <property type="evidence" value="ECO:0007669"/>
    <property type="project" value="InterPro"/>
</dbReference>
<dbReference type="Pfam" id="PF01471">
    <property type="entry name" value="PG_binding_1"/>
    <property type="match status" value="2"/>
</dbReference>
<name>A0A7I7SN56_9MYCO</name>